<accession>A0A081BF19</accession>
<dbReference type="RefSeq" id="WP_052379556.1">
    <property type="nucleotide sequence ID" value="NZ_BBIO01000023.1"/>
</dbReference>
<dbReference type="STRING" id="1333998.M2A_3136"/>
<dbReference type="PROSITE" id="PS01081">
    <property type="entry name" value="HTH_TETR_1"/>
    <property type="match status" value="1"/>
</dbReference>
<keyword evidence="2 4" id="KW-0238">DNA-binding</keyword>
<evidence type="ECO:0000256" key="2">
    <source>
        <dbReference type="ARBA" id="ARBA00023125"/>
    </source>
</evidence>
<reference evidence="6 7" key="1">
    <citation type="submission" date="2014-07" db="EMBL/GenBank/DDBJ databases">
        <title>Tepidicaulis marinum gen. nov., sp. nov., a novel marine bacterium denitrifying nitrate to nitrous oxide strictly under microaerobic conditions.</title>
        <authorList>
            <person name="Takeuchi M."/>
            <person name="Yamagishi T."/>
            <person name="Kamagata Y."/>
            <person name="Oshima K."/>
            <person name="Hattori M."/>
            <person name="Katayama T."/>
            <person name="Hanada S."/>
            <person name="Tamaki H."/>
            <person name="Marumo K."/>
            <person name="Maeda H."/>
            <person name="Nedachi M."/>
            <person name="Iwasaki W."/>
            <person name="Suwa Y."/>
            <person name="Sakata S."/>
        </authorList>
    </citation>
    <scope>NUCLEOTIDE SEQUENCE [LARGE SCALE GENOMIC DNA]</scope>
    <source>
        <strain evidence="6 7">MA2</strain>
    </source>
</reference>
<evidence type="ECO:0000256" key="4">
    <source>
        <dbReference type="PROSITE-ProRule" id="PRU00335"/>
    </source>
</evidence>
<evidence type="ECO:0000259" key="5">
    <source>
        <dbReference type="PROSITE" id="PS50977"/>
    </source>
</evidence>
<gene>
    <name evidence="6" type="ORF">M2A_3136</name>
</gene>
<evidence type="ECO:0000313" key="7">
    <source>
        <dbReference type="Proteomes" id="UP000028702"/>
    </source>
</evidence>
<dbReference type="InterPro" id="IPR001647">
    <property type="entry name" value="HTH_TetR"/>
</dbReference>
<organism evidence="6 7">
    <name type="scientific">Tepidicaulis marinus</name>
    <dbReference type="NCBI Taxonomy" id="1333998"/>
    <lineage>
        <taxon>Bacteria</taxon>
        <taxon>Pseudomonadati</taxon>
        <taxon>Pseudomonadota</taxon>
        <taxon>Alphaproteobacteria</taxon>
        <taxon>Hyphomicrobiales</taxon>
        <taxon>Parvibaculaceae</taxon>
        <taxon>Tepidicaulis</taxon>
    </lineage>
</organism>
<evidence type="ECO:0000256" key="1">
    <source>
        <dbReference type="ARBA" id="ARBA00023015"/>
    </source>
</evidence>
<dbReference type="InterPro" id="IPR009057">
    <property type="entry name" value="Homeodomain-like_sf"/>
</dbReference>
<sequence>MPKTGRGESRGLHAWRAARQERSHKAILAATHDQFTSQGFQAASVIDIAKKAPVSTATIYKHFPSKEALVAAVIEDFFSAKPSVPHNPKCDPKEQAYAFLNAMILADARNLMGELADQDIEGQAMDVFKDWLGHSRRALDAPGARK</sequence>
<comment type="caution">
    <text evidence="6">The sequence shown here is derived from an EMBL/GenBank/DDBJ whole genome shotgun (WGS) entry which is preliminary data.</text>
</comment>
<keyword evidence="3" id="KW-0804">Transcription</keyword>
<protein>
    <submittedName>
        <fullName evidence="6">Regulatory protein TetR</fullName>
    </submittedName>
</protein>
<keyword evidence="1" id="KW-0805">Transcription regulation</keyword>
<dbReference type="InterPro" id="IPR050109">
    <property type="entry name" value="HTH-type_TetR-like_transc_reg"/>
</dbReference>
<dbReference type="InterPro" id="IPR023772">
    <property type="entry name" value="DNA-bd_HTH_TetR-type_CS"/>
</dbReference>
<name>A0A081BF19_9HYPH</name>
<evidence type="ECO:0000256" key="3">
    <source>
        <dbReference type="ARBA" id="ARBA00023163"/>
    </source>
</evidence>
<keyword evidence="7" id="KW-1185">Reference proteome</keyword>
<dbReference type="Gene3D" id="1.10.357.10">
    <property type="entry name" value="Tetracycline Repressor, domain 2"/>
    <property type="match status" value="1"/>
</dbReference>
<feature type="DNA-binding region" description="H-T-H motif" evidence="4">
    <location>
        <begin position="44"/>
        <end position="63"/>
    </location>
</feature>
<dbReference type="Proteomes" id="UP000028702">
    <property type="component" value="Unassembled WGS sequence"/>
</dbReference>
<dbReference type="PROSITE" id="PS50977">
    <property type="entry name" value="HTH_TETR_2"/>
    <property type="match status" value="1"/>
</dbReference>
<dbReference type="Pfam" id="PF00440">
    <property type="entry name" value="TetR_N"/>
    <property type="match status" value="1"/>
</dbReference>
<feature type="domain" description="HTH tetR-type" evidence="5">
    <location>
        <begin position="21"/>
        <end position="81"/>
    </location>
</feature>
<dbReference type="FunFam" id="1.10.10.60:FF:000141">
    <property type="entry name" value="TetR family transcriptional regulator"/>
    <property type="match status" value="1"/>
</dbReference>
<dbReference type="GO" id="GO:0000976">
    <property type="term" value="F:transcription cis-regulatory region binding"/>
    <property type="evidence" value="ECO:0007669"/>
    <property type="project" value="TreeGrafter"/>
</dbReference>
<dbReference type="GO" id="GO:0003700">
    <property type="term" value="F:DNA-binding transcription factor activity"/>
    <property type="evidence" value="ECO:0007669"/>
    <property type="project" value="TreeGrafter"/>
</dbReference>
<dbReference type="AlphaFoldDB" id="A0A081BF19"/>
<dbReference type="PANTHER" id="PTHR30055">
    <property type="entry name" value="HTH-TYPE TRANSCRIPTIONAL REGULATOR RUTR"/>
    <property type="match status" value="1"/>
</dbReference>
<dbReference type="PANTHER" id="PTHR30055:SF223">
    <property type="entry name" value="HTH-TYPE TRANSCRIPTIONAL REGULATOR UIDR"/>
    <property type="match status" value="1"/>
</dbReference>
<dbReference type="EMBL" id="BBIO01000023">
    <property type="protein sequence ID" value="GAK46637.1"/>
    <property type="molecule type" value="Genomic_DNA"/>
</dbReference>
<dbReference type="PRINTS" id="PR00455">
    <property type="entry name" value="HTHTETR"/>
</dbReference>
<proteinExistence type="predicted"/>
<evidence type="ECO:0000313" key="6">
    <source>
        <dbReference type="EMBL" id="GAK46637.1"/>
    </source>
</evidence>
<dbReference type="eggNOG" id="COG1309">
    <property type="taxonomic scope" value="Bacteria"/>
</dbReference>
<dbReference type="SUPFAM" id="SSF46689">
    <property type="entry name" value="Homeodomain-like"/>
    <property type="match status" value="1"/>
</dbReference>